<protein>
    <submittedName>
        <fullName evidence="1">Uncharacterized protein</fullName>
    </submittedName>
</protein>
<dbReference type="EMBL" id="MJMH01000234">
    <property type="protein sequence ID" value="OLQ84744.1"/>
    <property type="molecule type" value="Genomic_DNA"/>
</dbReference>
<proteinExistence type="predicted"/>
<dbReference type="Proteomes" id="UP000186039">
    <property type="component" value="Unassembled WGS sequence"/>
</dbReference>
<gene>
    <name evidence="1" type="ORF">BIY20_17155</name>
</gene>
<comment type="caution">
    <text evidence="1">The sequence shown here is derived from an EMBL/GenBank/DDBJ whole genome shotgun (WGS) entry which is preliminary data.</text>
</comment>
<evidence type="ECO:0000313" key="2">
    <source>
        <dbReference type="Proteomes" id="UP000186039"/>
    </source>
</evidence>
<keyword evidence="2" id="KW-1185">Reference proteome</keyword>
<reference evidence="1 2" key="1">
    <citation type="submission" date="2016-09" db="EMBL/GenBank/DDBJ databases">
        <title>Genomic Taxonomy of the Vibrionaceae.</title>
        <authorList>
            <person name="Gonzalez-Castillo A."/>
            <person name="Gomez-Gil B."/>
            <person name="Enciso-Ibarra K."/>
        </authorList>
    </citation>
    <scope>NUCLEOTIDE SEQUENCE [LARGE SCALE GENOMIC DNA]</scope>
    <source>
        <strain evidence="1 2">CAIM 1902</strain>
    </source>
</reference>
<evidence type="ECO:0000313" key="1">
    <source>
        <dbReference type="EMBL" id="OLQ84744.1"/>
    </source>
</evidence>
<name>A0ABX3F875_9VIBR</name>
<sequence length="59" mass="6930">MMELEKLVNISRKYAVKSSIILITHKEVKSGQVTIKNLQERHKLTHSKAYALYRSLKKF</sequence>
<accession>A0ABX3F875</accession>
<organism evidence="1 2">
    <name type="scientific">Vibrio panuliri</name>
    <dbReference type="NCBI Taxonomy" id="1381081"/>
    <lineage>
        <taxon>Bacteria</taxon>
        <taxon>Pseudomonadati</taxon>
        <taxon>Pseudomonadota</taxon>
        <taxon>Gammaproteobacteria</taxon>
        <taxon>Vibrionales</taxon>
        <taxon>Vibrionaceae</taxon>
        <taxon>Vibrio</taxon>
    </lineage>
</organism>